<proteinExistence type="predicted"/>
<protein>
    <submittedName>
        <fullName evidence="1">Uncharacterized protein</fullName>
    </submittedName>
</protein>
<dbReference type="AlphaFoldDB" id="A0A1X6NYG9"/>
<sequence length="175" mass="18642">MDPVLLLRVANDAADGLQHAADVVDFGPGAIDFARMQPAGVPEVGPLAFETESAARAARRASSNSAASSALRLHTWTAIDSATVRFIRFLVPAYGVVDDAGGQDLAAQGECMISYVTGCGDRDDPYKLVPLADRTHRRNALWVVSGWLQRSKKQATRLSEASAQTPPVTADYMVG</sequence>
<dbReference type="EMBL" id="KV918986">
    <property type="protein sequence ID" value="OSX73607.1"/>
    <property type="molecule type" value="Genomic_DNA"/>
</dbReference>
<gene>
    <name evidence="1" type="ORF">BU14_0334s0008</name>
</gene>
<reference evidence="1 2" key="1">
    <citation type="submission" date="2017-03" db="EMBL/GenBank/DDBJ databases">
        <title>WGS assembly of Porphyra umbilicalis.</title>
        <authorList>
            <person name="Brawley S.H."/>
            <person name="Blouin N.A."/>
            <person name="Ficko-Blean E."/>
            <person name="Wheeler G.L."/>
            <person name="Lohr M."/>
            <person name="Goodson H.V."/>
            <person name="Jenkins J.W."/>
            <person name="Blaby-Haas C.E."/>
            <person name="Helliwell K.E."/>
            <person name="Chan C."/>
            <person name="Marriage T."/>
            <person name="Bhattacharya D."/>
            <person name="Klein A.S."/>
            <person name="Badis Y."/>
            <person name="Brodie J."/>
            <person name="Cao Y."/>
            <person name="Collen J."/>
            <person name="Dittami S.M."/>
            <person name="Gachon C.M."/>
            <person name="Green B.R."/>
            <person name="Karpowicz S."/>
            <person name="Kim J.W."/>
            <person name="Kudahl U."/>
            <person name="Lin S."/>
            <person name="Michel G."/>
            <person name="Mittag M."/>
            <person name="Olson B.J."/>
            <person name="Pangilinan J."/>
            <person name="Peng Y."/>
            <person name="Qiu H."/>
            <person name="Shu S."/>
            <person name="Singer J.T."/>
            <person name="Smith A.G."/>
            <person name="Sprecher B.N."/>
            <person name="Wagner V."/>
            <person name="Wang W."/>
            <person name="Wang Z.-Y."/>
            <person name="Yan J."/>
            <person name="Yarish C."/>
            <person name="Zoeuner-Riek S."/>
            <person name="Zhuang Y."/>
            <person name="Zou Y."/>
            <person name="Lindquist E.A."/>
            <person name="Grimwood J."/>
            <person name="Barry K."/>
            <person name="Rokhsar D.S."/>
            <person name="Schmutz J."/>
            <person name="Stiller J.W."/>
            <person name="Grossman A.R."/>
            <person name="Prochnik S.E."/>
        </authorList>
    </citation>
    <scope>NUCLEOTIDE SEQUENCE [LARGE SCALE GENOMIC DNA]</scope>
    <source>
        <strain evidence="1">4086291</strain>
    </source>
</reference>
<accession>A0A1X6NYG9</accession>
<evidence type="ECO:0000313" key="1">
    <source>
        <dbReference type="EMBL" id="OSX73607.1"/>
    </source>
</evidence>
<name>A0A1X6NYG9_PORUM</name>
<dbReference type="Proteomes" id="UP000218209">
    <property type="component" value="Unassembled WGS sequence"/>
</dbReference>
<organism evidence="1 2">
    <name type="scientific">Porphyra umbilicalis</name>
    <name type="common">Purple laver</name>
    <name type="synonym">Red alga</name>
    <dbReference type="NCBI Taxonomy" id="2786"/>
    <lineage>
        <taxon>Eukaryota</taxon>
        <taxon>Rhodophyta</taxon>
        <taxon>Bangiophyceae</taxon>
        <taxon>Bangiales</taxon>
        <taxon>Bangiaceae</taxon>
        <taxon>Porphyra</taxon>
    </lineage>
</organism>
<feature type="non-terminal residue" evidence="1">
    <location>
        <position position="175"/>
    </location>
</feature>
<keyword evidence="2" id="KW-1185">Reference proteome</keyword>
<evidence type="ECO:0000313" key="2">
    <source>
        <dbReference type="Proteomes" id="UP000218209"/>
    </source>
</evidence>